<keyword evidence="7 10" id="KW-0283">Flagellar rotation</keyword>
<proteinExistence type="inferred from homology"/>
<keyword evidence="10" id="KW-0997">Cell inner membrane</keyword>
<dbReference type="InterPro" id="IPR005503">
    <property type="entry name" value="FliL"/>
</dbReference>
<dbReference type="Pfam" id="PF03748">
    <property type="entry name" value="FliL"/>
    <property type="match status" value="1"/>
</dbReference>
<comment type="similarity">
    <text evidence="3 10">Belongs to the FliL family.</text>
</comment>
<name>A0A9E4N0T6_9GAMM</name>
<dbReference type="GO" id="GO:0071978">
    <property type="term" value="P:bacterial-type flagellum-dependent swarming motility"/>
    <property type="evidence" value="ECO:0007669"/>
    <property type="project" value="TreeGrafter"/>
</dbReference>
<dbReference type="PANTHER" id="PTHR35091:SF2">
    <property type="entry name" value="FLAGELLAR PROTEIN FLIL"/>
    <property type="match status" value="1"/>
</dbReference>
<keyword evidence="8 10" id="KW-1133">Transmembrane helix</keyword>
<comment type="subcellular location">
    <subcellularLocation>
        <location evidence="10">Cell inner membrane</location>
    </subcellularLocation>
    <subcellularLocation>
        <location evidence="2">Cell membrane</location>
        <topology evidence="2">Single-pass membrane protein</topology>
    </subcellularLocation>
</comment>
<dbReference type="AlphaFoldDB" id="A0A9E4N0T6"/>
<gene>
    <name evidence="11" type="ORF">JAZ04_11920</name>
</gene>
<keyword evidence="9 10" id="KW-0472">Membrane</keyword>
<dbReference type="EMBL" id="JAEPDI010000006">
    <property type="protein sequence ID" value="MCG7939543.1"/>
    <property type="molecule type" value="Genomic_DNA"/>
</dbReference>
<dbReference type="Proteomes" id="UP000886687">
    <property type="component" value="Unassembled WGS sequence"/>
</dbReference>
<accession>A0A9E4N0T6</accession>
<keyword evidence="11" id="KW-0966">Cell projection</keyword>
<evidence type="ECO:0000256" key="8">
    <source>
        <dbReference type="ARBA" id="ARBA00022989"/>
    </source>
</evidence>
<keyword evidence="6 10" id="KW-0812">Transmembrane</keyword>
<evidence type="ECO:0000256" key="2">
    <source>
        <dbReference type="ARBA" id="ARBA00004162"/>
    </source>
</evidence>
<evidence type="ECO:0000256" key="9">
    <source>
        <dbReference type="ARBA" id="ARBA00023136"/>
    </source>
</evidence>
<organism evidence="11 12">
    <name type="scientific">Candidatus Thiodiazotropha lotti</name>
    <dbReference type="NCBI Taxonomy" id="2792787"/>
    <lineage>
        <taxon>Bacteria</taxon>
        <taxon>Pseudomonadati</taxon>
        <taxon>Pseudomonadota</taxon>
        <taxon>Gammaproteobacteria</taxon>
        <taxon>Chromatiales</taxon>
        <taxon>Sedimenticolaceae</taxon>
        <taxon>Candidatus Thiodiazotropha</taxon>
    </lineage>
</organism>
<evidence type="ECO:0000256" key="7">
    <source>
        <dbReference type="ARBA" id="ARBA00022779"/>
    </source>
</evidence>
<evidence type="ECO:0000256" key="6">
    <source>
        <dbReference type="ARBA" id="ARBA00022692"/>
    </source>
</evidence>
<dbReference type="GO" id="GO:0006935">
    <property type="term" value="P:chemotaxis"/>
    <property type="evidence" value="ECO:0007669"/>
    <property type="project" value="UniProtKB-KW"/>
</dbReference>
<keyword evidence="5 10" id="KW-0145">Chemotaxis</keyword>
<evidence type="ECO:0000256" key="3">
    <source>
        <dbReference type="ARBA" id="ARBA00008281"/>
    </source>
</evidence>
<dbReference type="PANTHER" id="PTHR35091">
    <property type="entry name" value="FLAGELLAR PROTEIN FLIL"/>
    <property type="match status" value="1"/>
</dbReference>
<dbReference type="GO" id="GO:0005886">
    <property type="term" value="C:plasma membrane"/>
    <property type="evidence" value="ECO:0007669"/>
    <property type="project" value="UniProtKB-SubCell"/>
</dbReference>
<evidence type="ECO:0000256" key="10">
    <source>
        <dbReference type="RuleBase" id="RU364125"/>
    </source>
</evidence>
<sequence>MANEEASEELDLGEEKSGKSKLIIIIAIVAVLLIGGGLAAFFLLGGEEEATEEAAAEEPVEEEKGPAQYLDFKPPFVVNMPGRPSLLQIGVSIRVYSEPMAEFIRHNDPMIRHHLLDLLSTKDGKSLQTREAKEALQTEMLEALNKVVKELEGPGEVDGIFFTSFVMQ</sequence>
<dbReference type="GO" id="GO:0009425">
    <property type="term" value="C:bacterial-type flagellum basal body"/>
    <property type="evidence" value="ECO:0007669"/>
    <property type="project" value="InterPro"/>
</dbReference>
<feature type="transmembrane region" description="Helical" evidence="10">
    <location>
        <begin position="22"/>
        <end position="44"/>
    </location>
</feature>
<evidence type="ECO:0000256" key="1">
    <source>
        <dbReference type="ARBA" id="ARBA00002254"/>
    </source>
</evidence>
<comment type="function">
    <text evidence="1 10">Controls the rotational direction of flagella during chemotaxis.</text>
</comment>
<evidence type="ECO:0000313" key="12">
    <source>
        <dbReference type="Proteomes" id="UP000886687"/>
    </source>
</evidence>
<keyword evidence="4" id="KW-1003">Cell membrane</keyword>
<evidence type="ECO:0000256" key="5">
    <source>
        <dbReference type="ARBA" id="ARBA00022500"/>
    </source>
</evidence>
<evidence type="ECO:0000256" key="4">
    <source>
        <dbReference type="ARBA" id="ARBA00022475"/>
    </source>
</evidence>
<comment type="caution">
    <text evidence="11">The sequence shown here is derived from an EMBL/GenBank/DDBJ whole genome shotgun (WGS) entry which is preliminary data.</text>
</comment>
<evidence type="ECO:0000313" key="11">
    <source>
        <dbReference type="EMBL" id="MCG7939543.1"/>
    </source>
</evidence>
<protein>
    <recommendedName>
        <fullName evidence="10">Flagellar protein FliL</fullName>
    </recommendedName>
</protein>
<keyword evidence="11" id="KW-0969">Cilium</keyword>
<reference evidence="11" key="1">
    <citation type="journal article" date="2021" name="Proc. Natl. Acad. Sci. U.S.A.">
        <title>Global biogeography of chemosynthetic symbionts reveals both localized and globally distributed symbiont groups. .</title>
        <authorList>
            <person name="Osvatic J.T."/>
            <person name="Wilkins L.G.E."/>
            <person name="Leibrecht L."/>
            <person name="Leray M."/>
            <person name="Zauner S."/>
            <person name="Polzin J."/>
            <person name="Camacho Y."/>
            <person name="Gros O."/>
            <person name="van Gils J.A."/>
            <person name="Eisen J.A."/>
            <person name="Petersen J.M."/>
            <person name="Yuen B."/>
        </authorList>
    </citation>
    <scope>NUCLEOTIDE SEQUENCE</scope>
    <source>
        <strain evidence="11">MAGL173</strain>
    </source>
</reference>
<keyword evidence="11" id="KW-0282">Flagellum</keyword>